<proteinExistence type="predicted"/>
<organism evidence="2 3">
    <name type="scientific">Phenylobacterium terrae</name>
    <dbReference type="NCBI Taxonomy" id="2665495"/>
    <lineage>
        <taxon>Bacteria</taxon>
        <taxon>Pseudomonadati</taxon>
        <taxon>Pseudomonadota</taxon>
        <taxon>Alphaproteobacteria</taxon>
        <taxon>Caulobacterales</taxon>
        <taxon>Caulobacteraceae</taxon>
        <taxon>Phenylobacterium</taxon>
    </lineage>
</organism>
<evidence type="ECO:0000313" key="2">
    <source>
        <dbReference type="EMBL" id="MFD1783681.1"/>
    </source>
</evidence>
<name>A0ABW4N127_9CAUL</name>
<keyword evidence="1" id="KW-0812">Transmembrane</keyword>
<feature type="transmembrane region" description="Helical" evidence="1">
    <location>
        <begin position="67"/>
        <end position="86"/>
    </location>
</feature>
<evidence type="ECO:0000256" key="1">
    <source>
        <dbReference type="SAM" id="Phobius"/>
    </source>
</evidence>
<protein>
    <submittedName>
        <fullName evidence="2">DUF5985 family protein</fullName>
    </submittedName>
</protein>
<dbReference type="RefSeq" id="WP_377283127.1">
    <property type="nucleotide sequence ID" value="NZ_JBHRSI010000008.1"/>
</dbReference>
<accession>A0ABW4N127</accession>
<dbReference type="InterPro" id="IPR046027">
    <property type="entry name" value="DUF5985"/>
</dbReference>
<feature type="transmembrane region" description="Helical" evidence="1">
    <location>
        <begin position="6"/>
        <end position="28"/>
    </location>
</feature>
<reference evidence="3" key="1">
    <citation type="journal article" date="2019" name="Int. J. Syst. Evol. Microbiol.">
        <title>The Global Catalogue of Microorganisms (GCM) 10K type strain sequencing project: providing services to taxonomists for standard genome sequencing and annotation.</title>
        <authorList>
            <consortium name="The Broad Institute Genomics Platform"/>
            <consortium name="The Broad Institute Genome Sequencing Center for Infectious Disease"/>
            <person name="Wu L."/>
            <person name="Ma J."/>
        </authorList>
    </citation>
    <scope>NUCLEOTIDE SEQUENCE [LARGE SCALE GENOMIC DNA]</scope>
    <source>
        <strain evidence="3">DFY28</strain>
    </source>
</reference>
<gene>
    <name evidence="2" type="ORF">ACFSC0_09775</name>
</gene>
<feature type="transmembrane region" description="Helical" evidence="1">
    <location>
        <begin position="37"/>
        <end position="61"/>
    </location>
</feature>
<dbReference type="EMBL" id="JBHUEY010000001">
    <property type="protein sequence ID" value="MFD1783681.1"/>
    <property type="molecule type" value="Genomic_DNA"/>
</dbReference>
<comment type="caution">
    <text evidence="2">The sequence shown here is derived from an EMBL/GenBank/DDBJ whole genome shotgun (WGS) entry which is preliminary data.</text>
</comment>
<keyword evidence="1" id="KW-0472">Membrane</keyword>
<sequence length="95" mass="10239">MNGADPSTVAFMGGALTAGYAIAAIFFLKFWARTRDLLFLVFAAAFVMFAINQAIPVLMGIPQEEQSPAYLFRLAGFVLIIIAVLVKNAGGRKEP</sequence>
<evidence type="ECO:0000313" key="3">
    <source>
        <dbReference type="Proteomes" id="UP001597237"/>
    </source>
</evidence>
<dbReference type="Pfam" id="PF19447">
    <property type="entry name" value="DUF5985"/>
    <property type="match status" value="1"/>
</dbReference>
<keyword evidence="1" id="KW-1133">Transmembrane helix</keyword>
<dbReference type="Proteomes" id="UP001597237">
    <property type="component" value="Unassembled WGS sequence"/>
</dbReference>
<keyword evidence="3" id="KW-1185">Reference proteome</keyword>